<evidence type="ECO:0000256" key="11">
    <source>
        <dbReference type="ARBA" id="ARBA00023180"/>
    </source>
</evidence>
<keyword evidence="7" id="KW-0720">Serine protease</keyword>
<keyword evidence="15" id="KW-1185">Reference proteome</keyword>
<dbReference type="GO" id="GO:0004252">
    <property type="term" value="F:serine-type endopeptidase activity"/>
    <property type="evidence" value="ECO:0007669"/>
    <property type="project" value="InterPro"/>
</dbReference>
<evidence type="ECO:0000256" key="1">
    <source>
        <dbReference type="ARBA" id="ARBA00004576"/>
    </source>
</evidence>
<evidence type="ECO:0000256" key="7">
    <source>
        <dbReference type="ARBA" id="ARBA00022825"/>
    </source>
</evidence>
<evidence type="ECO:0000259" key="12">
    <source>
        <dbReference type="Pfam" id="PF00326"/>
    </source>
</evidence>
<dbReference type="GO" id="GO:0004177">
    <property type="term" value="F:aminopeptidase activity"/>
    <property type="evidence" value="ECO:0007669"/>
    <property type="project" value="UniProtKB-KW"/>
</dbReference>
<dbReference type="GO" id="GO:0006508">
    <property type="term" value="P:proteolysis"/>
    <property type="evidence" value="ECO:0007669"/>
    <property type="project" value="UniProtKB-KW"/>
</dbReference>
<keyword evidence="9" id="KW-1133">Transmembrane helix</keyword>
<keyword evidence="8" id="KW-0735">Signal-anchor</keyword>
<dbReference type="Gene3D" id="2.140.10.30">
    <property type="entry name" value="Dipeptidylpeptidase IV, N-terminal domain"/>
    <property type="match status" value="1"/>
</dbReference>
<reference evidence="14" key="1">
    <citation type="submission" date="2020-01" db="EMBL/GenBank/DDBJ databases">
        <title>Genome Sequencing of Three Apophysomyces-Like Fungal Strains Confirms a Novel Fungal Genus in the Mucoromycota with divergent Burkholderia-like Endosymbiotic Bacteria.</title>
        <authorList>
            <person name="Stajich J.E."/>
            <person name="Macias A.M."/>
            <person name="Carter-House D."/>
            <person name="Lovett B."/>
            <person name="Kasson L.R."/>
            <person name="Berry K."/>
            <person name="Grigoriev I."/>
            <person name="Chang Y."/>
            <person name="Spatafora J."/>
            <person name="Kasson M.T."/>
        </authorList>
    </citation>
    <scope>NUCLEOTIDE SEQUENCE</scope>
    <source>
        <strain evidence="14">NRRL A-21654</strain>
    </source>
</reference>
<dbReference type="Gene3D" id="3.40.50.1820">
    <property type="entry name" value="alpha/beta hydrolase"/>
    <property type="match status" value="1"/>
</dbReference>
<dbReference type="PANTHER" id="PTHR11731">
    <property type="entry name" value="PROTEASE FAMILY S9B,C DIPEPTIDYL-PEPTIDASE IV-RELATED"/>
    <property type="match status" value="1"/>
</dbReference>
<feature type="domain" description="Dipeptidylpeptidase IV N-terminal" evidence="13">
    <location>
        <begin position="180"/>
        <end position="568"/>
    </location>
</feature>
<dbReference type="Pfam" id="PF00930">
    <property type="entry name" value="DPPIV_N"/>
    <property type="match status" value="1"/>
</dbReference>
<comment type="caution">
    <text evidence="14">The sequence shown here is derived from an EMBL/GenBank/DDBJ whole genome shotgun (WGS) entry which is preliminary data.</text>
</comment>
<evidence type="ECO:0000256" key="5">
    <source>
        <dbReference type="ARBA" id="ARBA00022692"/>
    </source>
</evidence>
<dbReference type="EMBL" id="JABAYA010000119">
    <property type="protein sequence ID" value="KAF7724474.1"/>
    <property type="molecule type" value="Genomic_DNA"/>
</dbReference>
<dbReference type="InterPro" id="IPR050278">
    <property type="entry name" value="Serine_Prot_S9B/DPPIV"/>
</dbReference>
<comment type="similarity">
    <text evidence="2">Belongs to the peptidase S9B family.</text>
</comment>
<dbReference type="Proteomes" id="UP000605846">
    <property type="component" value="Unassembled WGS sequence"/>
</dbReference>
<evidence type="ECO:0000256" key="4">
    <source>
        <dbReference type="ARBA" id="ARBA00022670"/>
    </source>
</evidence>
<keyword evidence="6" id="KW-0378">Hydrolase</keyword>
<comment type="subcellular location">
    <subcellularLocation>
        <location evidence="1">Vacuole membrane</location>
        <topology evidence="1">Single-pass type II membrane protein</topology>
    </subcellularLocation>
</comment>
<sequence>MSTEAPSDSIIDARDRHIANGQIAGNDYNDENTEYFIRTSYQDDDDYSQHLNHQSYRENDDEVQQRLFPTNEVNYDEKVNHNKRDVLVSILEEGDESLQKRIEFDDLYNSSFTPKHPTLVWVQNEKIGVDPRDGIFTYRDPETDNIILESIQDRKSQVYVNANDLIVDHGLLNVQSFEISADAKYLMFWTNKTSQYRHSYFSNVFIYDLANRSITPLTADTVLDEEPKIAYAVWSPTGHQVAYVKENNLYVTDLQSHKQVTFDGSATVFNGVPDWVYEEEVFGTNFAVWWSPDSTHLAYLRLDETAVPEFHMALYTTSNQSYPEELKIRYPKAGAPNPLVSLYIYSLPDDASLLVTTDEKMAIQSIKSKEYKDFELNDRIITEVTWATEAHSHLLFKQTNRVQDHQLTIVVTLADGLHKATATVAREYKPEDGGWVDVPATPTMVFLSSDKGDIRYLDVADNKDGFAHLVIFSTGNDKPVWLTSGEWEVVAGTVVVDKSRQLVHFISTELSPLERHLYTISLESEDPALSKTCRTCPDDPDVHAYYAVTFTPKAGFYVLNYLGPDIPTTVVKSVDDGSFEVLLENNTELKTLLKDYSLPRVRMTNVRSGNIDMNAMEILPPSFDASLKYPVLFHVYGGPSSQLVSYQYDLSWHTFVASQLGYIVVTVDGRGTGFRGRKYRVGVRRRLGELETIDQVNAGRYWASLDYVDESRIAIWGWSYGGYMTTKVLEANDGVFGAGLAVAPVTDWRFYDSIYTERYMLTPELNPQGYVDSAVNNMTGFENAKYLLVHGTGDDNVHFQHSAVLVDKLTQANVHNYRVQFFSDNNHAIRYHNANKNVYYLLTEFLFESFGGKDYAHVRAETHGHFSGPLKKVS</sequence>
<evidence type="ECO:0000313" key="14">
    <source>
        <dbReference type="EMBL" id="KAF7724474.1"/>
    </source>
</evidence>
<dbReference type="FunFam" id="3.40.50.1820:FF:000003">
    <property type="entry name" value="Dipeptidyl peptidase 4"/>
    <property type="match status" value="1"/>
</dbReference>
<dbReference type="InterPro" id="IPR029058">
    <property type="entry name" value="AB_hydrolase_fold"/>
</dbReference>
<dbReference type="OrthoDB" id="16520at2759"/>
<dbReference type="InterPro" id="IPR002469">
    <property type="entry name" value="Peptidase_S9B_N"/>
</dbReference>
<dbReference type="InterPro" id="IPR002471">
    <property type="entry name" value="Pept_S9_AS"/>
</dbReference>
<proteinExistence type="inferred from homology"/>
<evidence type="ECO:0000259" key="13">
    <source>
        <dbReference type="Pfam" id="PF00930"/>
    </source>
</evidence>
<evidence type="ECO:0000256" key="9">
    <source>
        <dbReference type="ARBA" id="ARBA00022989"/>
    </source>
</evidence>
<organism evidence="14 15">
    <name type="scientific">Apophysomyces ossiformis</name>
    <dbReference type="NCBI Taxonomy" id="679940"/>
    <lineage>
        <taxon>Eukaryota</taxon>
        <taxon>Fungi</taxon>
        <taxon>Fungi incertae sedis</taxon>
        <taxon>Mucoromycota</taxon>
        <taxon>Mucoromycotina</taxon>
        <taxon>Mucoromycetes</taxon>
        <taxon>Mucorales</taxon>
        <taxon>Mucorineae</taxon>
        <taxon>Mucoraceae</taxon>
        <taxon>Apophysomyces</taxon>
    </lineage>
</organism>
<evidence type="ECO:0000256" key="6">
    <source>
        <dbReference type="ARBA" id="ARBA00022801"/>
    </source>
</evidence>
<keyword evidence="3" id="KW-0031">Aminopeptidase</keyword>
<dbReference type="SUPFAM" id="SSF53474">
    <property type="entry name" value="alpha/beta-Hydrolases"/>
    <property type="match status" value="1"/>
</dbReference>
<dbReference type="AlphaFoldDB" id="A0A8H7EPM9"/>
<dbReference type="PANTHER" id="PTHR11731:SF200">
    <property type="entry name" value="DIPEPTIDYL PEPTIDASE 10, ISOFORM B"/>
    <property type="match status" value="1"/>
</dbReference>
<keyword evidence="5" id="KW-0812">Transmembrane</keyword>
<evidence type="ECO:0000313" key="15">
    <source>
        <dbReference type="Proteomes" id="UP000605846"/>
    </source>
</evidence>
<dbReference type="Pfam" id="PF00326">
    <property type="entry name" value="Peptidase_S9"/>
    <property type="match status" value="1"/>
</dbReference>
<dbReference type="SUPFAM" id="SSF82171">
    <property type="entry name" value="DPP6 N-terminal domain-like"/>
    <property type="match status" value="1"/>
</dbReference>
<evidence type="ECO:0000256" key="2">
    <source>
        <dbReference type="ARBA" id="ARBA00006150"/>
    </source>
</evidence>
<keyword evidence="11" id="KW-0325">Glycoprotein</keyword>
<dbReference type="GO" id="GO:0005886">
    <property type="term" value="C:plasma membrane"/>
    <property type="evidence" value="ECO:0007669"/>
    <property type="project" value="TreeGrafter"/>
</dbReference>
<evidence type="ECO:0000256" key="8">
    <source>
        <dbReference type="ARBA" id="ARBA00022968"/>
    </source>
</evidence>
<protein>
    <submittedName>
        <fullName evidence="14">Uncharacterized protein</fullName>
    </submittedName>
</protein>
<dbReference type="GO" id="GO:0008239">
    <property type="term" value="F:dipeptidyl-peptidase activity"/>
    <property type="evidence" value="ECO:0007669"/>
    <property type="project" value="TreeGrafter"/>
</dbReference>
<evidence type="ECO:0000256" key="10">
    <source>
        <dbReference type="ARBA" id="ARBA00023136"/>
    </source>
</evidence>
<evidence type="ECO:0000256" key="3">
    <source>
        <dbReference type="ARBA" id="ARBA00022438"/>
    </source>
</evidence>
<name>A0A8H7EPM9_9FUNG</name>
<feature type="domain" description="Peptidase S9 prolyl oligopeptidase catalytic" evidence="12">
    <location>
        <begin position="649"/>
        <end position="852"/>
    </location>
</feature>
<dbReference type="PROSITE" id="PS00708">
    <property type="entry name" value="PRO_ENDOPEP_SER"/>
    <property type="match status" value="1"/>
</dbReference>
<accession>A0A8H7EPM9</accession>
<dbReference type="InterPro" id="IPR001375">
    <property type="entry name" value="Peptidase_S9_cat"/>
</dbReference>
<gene>
    <name evidence="14" type="ORF">EC973_000983</name>
</gene>
<keyword evidence="4" id="KW-0645">Protease</keyword>
<dbReference type="GO" id="GO:0005774">
    <property type="term" value="C:vacuolar membrane"/>
    <property type="evidence" value="ECO:0007669"/>
    <property type="project" value="UniProtKB-SubCell"/>
</dbReference>
<keyword evidence="10" id="KW-0472">Membrane</keyword>